<dbReference type="InterPro" id="IPR051257">
    <property type="entry name" value="Diverse_CBS-Domain"/>
</dbReference>
<evidence type="ECO:0000259" key="3">
    <source>
        <dbReference type="PROSITE" id="PS51371"/>
    </source>
</evidence>
<dbReference type="CDD" id="cd04586">
    <property type="entry name" value="CBS_pair_BON_assoc"/>
    <property type="match status" value="1"/>
</dbReference>
<dbReference type="OrthoDB" id="3626971at2"/>
<accession>A0A411YIQ7</accession>
<keyword evidence="1 2" id="KW-0129">CBS domain</keyword>
<dbReference type="InterPro" id="IPR046342">
    <property type="entry name" value="CBS_dom_sf"/>
</dbReference>
<evidence type="ECO:0000313" key="4">
    <source>
        <dbReference type="EMBL" id="QBI21120.1"/>
    </source>
</evidence>
<dbReference type="Pfam" id="PF00571">
    <property type="entry name" value="CBS"/>
    <property type="match status" value="2"/>
</dbReference>
<feature type="domain" description="CBS" evidence="3">
    <location>
        <begin position="113"/>
        <end position="169"/>
    </location>
</feature>
<dbReference type="EMBL" id="CP036402">
    <property type="protein sequence ID" value="QBI21120.1"/>
    <property type="molecule type" value="Genomic_DNA"/>
</dbReference>
<dbReference type="PANTHER" id="PTHR43080:SF26">
    <property type="entry name" value="REGULATORY PROTEIN"/>
    <property type="match status" value="1"/>
</dbReference>
<protein>
    <submittedName>
        <fullName evidence="4">CBS domain-containing protein</fullName>
    </submittedName>
</protein>
<feature type="domain" description="CBS" evidence="3">
    <location>
        <begin position="22"/>
        <end position="79"/>
    </location>
</feature>
<keyword evidence="5" id="KW-1185">Reference proteome</keyword>
<dbReference type="AlphaFoldDB" id="A0A411YIQ7"/>
<sequence>MPGPPAGYAQGMARDTRISDVMTTDVLTLRPEMPLEDAFGLLAEQGVSGAPVVDTELRLLGLLDDSNLLTSHARLHAPTTIELLGAYIPLPGEVSRYTEELRRVLAQTVGEAMTEDPPSLTPEDTVEDAATMLVRHDLSRVPIVEGETLVGLVSRGDLVIALGRAGEDTAL</sequence>
<organism evidence="4 5">
    <name type="scientific">Egibacter rhizosphaerae</name>
    <dbReference type="NCBI Taxonomy" id="1670831"/>
    <lineage>
        <taxon>Bacteria</taxon>
        <taxon>Bacillati</taxon>
        <taxon>Actinomycetota</taxon>
        <taxon>Nitriliruptoria</taxon>
        <taxon>Egibacterales</taxon>
        <taxon>Egibacteraceae</taxon>
        <taxon>Egibacter</taxon>
    </lineage>
</organism>
<dbReference type="Gene3D" id="3.10.580.10">
    <property type="entry name" value="CBS-domain"/>
    <property type="match status" value="1"/>
</dbReference>
<dbReference type="SUPFAM" id="SSF54631">
    <property type="entry name" value="CBS-domain pair"/>
    <property type="match status" value="1"/>
</dbReference>
<dbReference type="PANTHER" id="PTHR43080">
    <property type="entry name" value="CBS DOMAIN-CONTAINING PROTEIN CBSX3, MITOCHONDRIAL"/>
    <property type="match status" value="1"/>
</dbReference>
<name>A0A411YIQ7_9ACTN</name>
<gene>
    <name evidence="4" type="ORF">ER308_17120</name>
</gene>
<dbReference type="InterPro" id="IPR000644">
    <property type="entry name" value="CBS_dom"/>
</dbReference>
<evidence type="ECO:0000313" key="5">
    <source>
        <dbReference type="Proteomes" id="UP000291469"/>
    </source>
</evidence>
<dbReference type="KEGG" id="erz:ER308_17120"/>
<dbReference type="SMART" id="SM00116">
    <property type="entry name" value="CBS"/>
    <property type="match status" value="2"/>
</dbReference>
<dbReference type="PROSITE" id="PS51371">
    <property type="entry name" value="CBS"/>
    <property type="match status" value="2"/>
</dbReference>
<evidence type="ECO:0000256" key="1">
    <source>
        <dbReference type="ARBA" id="ARBA00023122"/>
    </source>
</evidence>
<reference evidence="4 5" key="1">
    <citation type="submission" date="2019-01" db="EMBL/GenBank/DDBJ databases">
        <title>Egibacter rhizosphaerae EGI 80759T.</title>
        <authorList>
            <person name="Chen D.-D."/>
            <person name="Tian Y."/>
            <person name="Jiao J.-Y."/>
            <person name="Zhang X.-T."/>
            <person name="Zhang Y.-G."/>
            <person name="Zhang Y."/>
            <person name="Xiao M."/>
            <person name="Shu W.-S."/>
            <person name="Li W.-J."/>
        </authorList>
    </citation>
    <scope>NUCLEOTIDE SEQUENCE [LARGE SCALE GENOMIC DNA]</scope>
    <source>
        <strain evidence="4 5">EGI 80759</strain>
    </source>
</reference>
<dbReference type="Proteomes" id="UP000291469">
    <property type="component" value="Chromosome"/>
</dbReference>
<evidence type="ECO:0000256" key="2">
    <source>
        <dbReference type="PROSITE-ProRule" id="PRU00703"/>
    </source>
</evidence>
<proteinExistence type="predicted"/>